<evidence type="ECO:0000313" key="2">
    <source>
        <dbReference type="Proteomes" id="UP001317613"/>
    </source>
</evidence>
<organism evidence="1 2">
    <name type="scientific">Enterococcus faecalis</name>
    <name type="common">Streptococcus faecalis</name>
    <dbReference type="NCBI Taxonomy" id="1351"/>
    <lineage>
        <taxon>Bacteria</taxon>
        <taxon>Bacillati</taxon>
        <taxon>Bacillota</taxon>
        <taxon>Bacilli</taxon>
        <taxon>Lactobacillales</taxon>
        <taxon>Enterococcaceae</taxon>
        <taxon>Enterococcus</taxon>
    </lineage>
</organism>
<proteinExistence type="predicted"/>
<sequence length="67" mass="7807">MQIKILATSDMHGYIMPTSYSEKKDGFAFWNRKSSNHAEKVTCVCQRTSFFKLKMGILFKVRRLVTT</sequence>
<evidence type="ECO:0000313" key="1">
    <source>
        <dbReference type="EMBL" id="BDQ60939.1"/>
    </source>
</evidence>
<name>A0AC59HMS9_ENTFL</name>
<dbReference type="EMBL" id="AP026729">
    <property type="protein sequence ID" value="BDQ60939.1"/>
    <property type="molecule type" value="Genomic_DNA"/>
</dbReference>
<protein>
    <submittedName>
        <fullName evidence="1">Uncharacterized protein</fullName>
    </submittedName>
</protein>
<accession>A0AC59HMS9</accession>
<gene>
    <name evidence="1" type="ORF">EfsSVR2332_10170</name>
</gene>
<dbReference type="Proteomes" id="UP001317613">
    <property type="component" value="Chromosome"/>
</dbReference>
<reference evidence="1" key="1">
    <citation type="submission" date="2022-08" db="EMBL/GenBank/DDBJ databases">
        <title>Molecular epidemiological analysis of five strains of VanD-type vancomycin-resistant Enterococcus faecalis.</title>
        <authorList>
            <person name="Mimura K."/>
            <person name="Hashimoto Y."/>
            <person name="Tomita H."/>
        </authorList>
    </citation>
    <scope>NUCLEOTIDE SEQUENCE</scope>
    <source>
        <strain evidence="1">SVR2332</strain>
    </source>
</reference>